<reference evidence="2" key="1">
    <citation type="submission" date="2020-01" db="EMBL/GenBank/DDBJ databases">
        <authorList>
            <person name="Feng Z.H.Z."/>
        </authorList>
    </citation>
    <scope>NUCLEOTIDE SEQUENCE</scope>
    <source>
        <strain evidence="2">CBS107.38</strain>
    </source>
</reference>
<gene>
    <name evidence="2" type="ORF">GT037_009175</name>
</gene>
<keyword evidence="3" id="KW-1185">Reference proteome</keyword>
<accession>A0A8H7AW33</accession>
<organism evidence="2 3">
    <name type="scientific">Alternaria burnsii</name>
    <dbReference type="NCBI Taxonomy" id="1187904"/>
    <lineage>
        <taxon>Eukaryota</taxon>
        <taxon>Fungi</taxon>
        <taxon>Dikarya</taxon>
        <taxon>Ascomycota</taxon>
        <taxon>Pezizomycotina</taxon>
        <taxon>Dothideomycetes</taxon>
        <taxon>Pleosporomycetidae</taxon>
        <taxon>Pleosporales</taxon>
        <taxon>Pleosporineae</taxon>
        <taxon>Pleosporaceae</taxon>
        <taxon>Alternaria</taxon>
        <taxon>Alternaria sect. Alternaria</taxon>
    </lineage>
</organism>
<proteinExistence type="predicted"/>
<dbReference type="OrthoDB" id="5985073at2759"/>
<protein>
    <recommendedName>
        <fullName evidence="1">F-box domain-containing protein</fullName>
    </recommendedName>
</protein>
<dbReference type="Proteomes" id="UP000596902">
    <property type="component" value="Unassembled WGS sequence"/>
</dbReference>
<dbReference type="PROSITE" id="PS50181">
    <property type="entry name" value="FBOX"/>
    <property type="match status" value="1"/>
</dbReference>
<comment type="caution">
    <text evidence="2">The sequence shown here is derived from an EMBL/GenBank/DDBJ whole genome shotgun (WGS) entry which is preliminary data.</text>
</comment>
<name>A0A8H7AW33_9PLEO</name>
<dbReference type="CDD" id="cd09917">
    <property type="entry name" value="F-box_SF"/>
    <property type="match status" value="1"/>
</dbReference>
<dbReference type="AlphaFoldDB" id="A0A8H7AW33"/>
<dbReference type="InterPro" id="IPR001810">
    <property type="entry name" value="F-box_dom"/>
</dbReference>
<dbReference type="EMBL" id="JAAABM010000015">
    <property type="protein sequence ID" value="KAF7672674.1"/>
    <property type="molecule type" value="Genomic_DNA"/>
</dbReference>
<evidence type="ECO:0000313" key="3">
    <source>
        <dbReference type="Proteomes" id="UP000596902"/>
    </source>
</evidence>
<evidence type="ECO:0000313" key="2">
    <source>
        <dbReference type="EMBL" id="KAF7672674.1"/>
    </source>
</evidence>
<dbReference type="GeneID" id="62207400"/>
<reference evidence="2" key="2">
    <citation type="submission" date="2020-08" db="EMBL/GenBank/DDBJ databases">
        <title>Draft Genome Sequence of Cumin Blight Pathogen Alternaria burnsii.</title>
        <authorList>
            <person name="Feng Z."/>
        </authorList>
    </citation>
    <scope>NUCLEOTIDE SEQUENCE</scope>
    <source>
        <strain evidence="2">CBS107.38</strain>
    </source>
</reference>
<feature type="domain" description="F-box" evidence="1">
    <location>
        <begin position="1"/>
        <end position="45"/>
    </location>
</feature>
<evidence type="ECO:0000259" key="1">
    <source>
        <dbReference type="PROSITE" id="PS50181"/>
    </source>
</evidence>
<dbReference type="RefSeq" id="XP_038783024.1">
    <property type="nucleotide sequence ID" value="XM_038934222.1"/>
</dbReference>
<sequence length="570" mass="65348">MEGLPQELIDKISSYLPRRDLCNVLTLTGKFRFAAERHCGAFSKFTINENNSVDFLARFSSHRLLYLKEVIFRPTFPTLCGPRDNEDDSSDDDQVLCREPAHEVYERDESFTQQIQFLFHILQLVEKQAGEKHAPGRYRLSLYSPIRTVRAKNACPHRYRTSWRVRLLEAELSPVASIRSFKIYNNYGNESFAPYLHMDRSGKQEFKLDLRVLIDLAIRMPNLEYLSFRTGGYEWCESFDPEMNTCIEHYEHDWAGPRRDARHDFADAIIRSLDKIPKTLRHASLDFLSPLLRATDIHHGKPLPDLVGHLTYDPFTSSLGMLCNNLRHLQLRAMIDESLLLAPSESLTELHVSWPHLEILDIMFHNARPDGTWYFSGPAGQGHVSRGYPVTSASYPPYAPTELDEDMDYDFLDAPDPRTAFNKQFRVAPTANLTPLLESFAKAAINMPALKEAAIWSPLKWSGKGFIGNDIDYWSKIEGEDDKMLYSPESLAWGIKYAEPGRHTDSRSCRRLQWVVGDWHPDGELRSLFQAIGYAKHGGELEEVWTEGLAYDGGRMSGIGHRGEFKRIKA</sequence>